<protein>
    <submittedName>
        <fullName evidence="2">Uncharacterized protein</fullName>
    </submittedName>
</protein>
<feature type="compositionally biased region" description="Pro residues" evidence="1">
    <location>
        <begin position="110"/>
        <end position="131"/>
    </location>
</feature>
<organism evidence="2 3">
    <name type="scientific">Knipowitschia caucasica</name>
    <name type="common">Caucasian dwarf goby</name>
    <name type="synonym">Pomatoschistus caucasicus</name>
    <dbReference type="NCBI Taxonomy" id="637954"/>
    <lineage>
        <taxon>Eukaryota</taxon>
        <taxon>Metazoa</taxon>
        <taxon>Chordata</taxon>
        <taxon>Craniata</taxon>
        <taxon>Vertebrata</taxon>
        <taxon>Euteleostomi</taxon>
        <taxon>Actinopterygii</taxon>
        <taxon>Neopterygii</taxon>
        <taxon>Teleostei</taxon>
        <taxon>Neoteleostei</taxon>
        <taxon>Acanthomorphata</taxon>
        <taxon>Gobiaria</taxon>
        <taxon>Gobiiformes</taxon>
        <taxon>Gobioidei</taxon>
        <taxon>Gobiidae</taxon>
        <taxon>Gobiinae</taxon>
        <taxon>Knipowitschia</taxon>
    </lineage>
</organism>
<evidence type="ECO:0000313" key="3">
    <source>
        <dbReference type="Proteomes" id="UP001497482"/>
    </source>
</evidence>
<keyword evidence="3" id="KW-1185">Reference proteome</keyword>
<feature type="region of interest" description="Disordered" evidence="1">
    <location>
        <begin position="1"/>
        <end position="43"/>
    </location>
</feature>
<sequence length="233" mass="25053">MGFVCLGLNQKRRDPDRRQRAVQSPPVGQISTPPSPLLPSPPLSSPLLPPPPCPMIGLFALCSCSLGAFILGQYCLTQLQKSRDGVLGSSIVAETSLALCGEAYQTTASFPPPSPPTHPHSPSSPPSPPSSPTSAHAPRTPGRNPQRQHGSFHSRVMCPGDEPRPKNTTFKNPKNCCYYYSPAVVCFLTDIKYLPSRSYQCDKASVKRLLIRSEVGGPDPLGPPLPCLLRCTD</sequence>
<feature type="region of interest" description="Disordered" evidence="1">
    <location>
        <begin position="108"/>
        <end position="165"/>
    </location>
</feature>
<evidence type="ECO:0000256" key="1">
    <source>
        <dbReference type="SAM" id="MobiDB-lite"/>
    </source>
</evidence>
<dbReference type="AlphaFoldDB" id="A0AAV2KTK5"/>
<feature type="compositionally biased region" description="Pro residues" evidence="1">
    <location>
        <begin position="33"/>
        <end position="43"/>
    </location>
</feature>
<dbReference type="EMBL" id="OZ035824">
    <property type="protein sequence ID" value="CAL1593342.1"/>
    <property type="molecule type" value="Genomic_DNA"/>
</dbReference>
<proteinExistence type="predicted"/>
<feature type="compositionally biased region" description="Low complexity" evidence="1">
    <location>
        <begin position="132"/>
        <end position="141"/>
    </location>
</feature>
<gene>
    <name evidence="2" type="ORF">KC01_LOCUS22460</name>
</gene>
<accession>A0AAV2KTK5</accession>
<reference evidence="2 3" key="1">
    <citation type="submission" date="2024-04" db="EMBL/GenBank/DDBJ databases">
        <authorList>
            <person name="Waldvogel A.-M."/>
            <person name="Schoenle A."/>
        </authorList>
    </citation>
    <scope>NUCLEOTIDE SEQUENCE [LARGE SCALE GENOMIC DNA]</scope>
</reference>
<evidence type="ECO:0000313" key="2">
    <source>
        <dbReference type="EMBL" id="CAL1593342.1"/>
    </source>
</evidence>
<dbReference type="Proteomes" id="UP001497482">
    <property type="component" value="Chromosome 2"/>
</dbReference>
<name>A0AAV2KTK5_KNICA</name>